<proteinExistence type="predicted"/>
<dbReference type="EMBL" id="WCUG01000007">
    <property type="protein sequence ID" value="KAB4170392.1"/>
    <property type="molecule type" value="Genomic_DNA"/>
</dbReference>
<dbReference type="GeneID" id="99751417"/>
<evidence type="ECO:0000313" key="4">
    <source>
        <dbReference type="EMBL" id="OKZ39811.1"/>
    </source>
</evidence>
<name>A0A174B2Y2_BACUN</name>
<reference evidence="9 10" key="2">
    <citation type="submission" date="2018-08" db="EMBL/GenBank/DDBJ databases">
        <title>A genome reference for cultivated species of the human gut microbiota.</title>
        <authorList>
            <person name="Zou Y."/>
            <person name="Xue W."/>
            <person name="Luo G."/>
        </authorList>
    </citation>
    <scope>NUCLEOTIDE SEQUENCE [LARGE SCALE GENOMIC DNA]</scope>
    <source>
        <strain evidence="7 11">AF17-20</strain>
        <strain evidence="6 10">AF28-11</strain>
        <strain evidence="5 9">OM03-4</strain>
    </source>
</reference>
<evidence type="ECO:0000313" key="13">
    <source>
        <dbReference type="Proteomes" id="UP000433928"/>
    </source>
</evidence>
<reference evidence="2 12" key="4">
    <citation type="submission" date="2019-06" db="EMBL/GenBank/DDBJ databases">
        <title>Complete genome sequence of Bacteroides uniformis NBRC 113350.</title>
        <authorList>
            <person name="Miura T."/>
            <person name="Furukawa M."/>
            <person name="Shimamura M."/>
            <person name="Ohyama Y."/>
            <person name="Yamazoe A."/>
            <person name="Kawasaki H."/>
        </authorList>
    </citation>
    <scope>NUCLEOTIDE SEQUENCE [LARGE SCALE GENOMIC DNA]</scope>
    <source>
        <strain evidence="2 12">NBRC 113350</strain>
    </source>
</reference>
<dbReference type="EMBL" id="QRXV01000005">
    <property type="protein sequence ID" value="RGU40196.1"/>
    <property type="molecule type" value="Genomic_DNA"/>
</dbReference>
<accession>A0A174B2Y2</accession>
<dbReference type="EMBL" id="QRTH01000003">
    <property type="protein sequence ID" value="RGQ52297.1"/>
    <property type="molecule type" value="Genomic_DNA"/>
</dbReference>
<evidence type="ECO:0000313" key="3">
    <source>
        <dbReference type="EMBL" id="KAB4170392.1"/>
    </source>
</evidence>
<dbReference type="EMBL" id="QSVA01000010">
    <property type="protein sequence ID" value="RGN92937.1"/>
    <property type="molecule type" value="Genomic_DNA"/>
</dbReference>
<keyword evidence="1" id="KW-0472">Membrane</keyword>
<organism evidence="6 10">
    <name type="scientific">Bacteroides uniformis</name>
    <dbReference type="NCBI Taxonomy" id="820"/>
    <lineage>
        <taxon>Bacteria</taxon>
        <taxon>Pseudomonadati</taxon>
        <taxon>Bacteroidota</taxon>
        <taxon>Bacteroidia</taxon>
        <taxon>Bacteroidales</taxon>
        <taxon>Bacteroidaceae</taxon>
        <taxon>Bacteroides</taxon>
    </lineage>
</organism>
<protein>
    <recommendedName>
        <fullName evidence="14">Transmembrane protein</fullName>
    </recommendedName>
</protein>
<dbReference type="KEGG" id="bun:Bun01g_19680"/>
<evidence type="ECO:0000313" key="11">
    <source>
        <dbReference type="Proteomes" id="UP000284022"/>
    </source>
</evidence>
<dbReference type="AlphaFoldDB" id="A0A174B2Y2"/>
<evidence type="ECO:0000313" key="12">
    <source>
        <dbReference type="Proteomes" id="UP000320533"/>
    </source>
</evidence>
<dbReference type="EMBL" id="AP019724">
    <property type="protein sequence ID" value="BBK87598.1"/>
    <property type="molecule type" value="Genomic_DNA"/>
</dbReference>
<feature type="transmembrane region" description="Helical" evidence="1">
    <location>
        <begin position="96"/>
        <end position="114"/>
    </location>
</feature>
<gene>
    <name evidence="4" type="ORF">BHV79_01570</name>
    <name evidence="2" type="ORF">Bun01g_19680</name>
    <name evidence="7" type="ORF">DWW83_06405</name>
    <name evidence="6" type="ORF">DWY92_08550</name>
    <name evidence="5" type="ORF">DXB37_12315</name>
    <name evidence="3" type="ORF">GAQ59_09115</name>
</gene>
<dbReference type="EMBL" id="MNQU01000037">
    <property type="protein sequence ID" value="OKZ39811.1"/>
    <property type="molecule type" value="Genomic_DNA"/>
</dbReference>
<keyword evidence="1" id="KW-0812">Transmembrane</keyword>
<dbReference type="RefSeq" id="WP_005826414.1">
    <property type="nucleotide sequence ID" value="NZ_AP019724.1"/>
</dbReference>
<feature type="transmembrane region" description="Helical" evidence="1">
    <location>
        <begin position="168"/>
        <end position="185"/>
    </location>
</feature>
<evidence type="ECO:0000313" key="8">
    <source>
        <dbReference type="Proteomes" id="UP000186549"/>
    </source>
</evidence>
<dbReference type="Proteomes" id="UP000186549">
    <property type="component" value="Unassembled WGS sequence"/>
</dbReference>
<reference evidence="3 13" key="3">
    <citation type="journal article" date="2019" name="Nat. Med.">
        <title>A library of human gut bacterial isolates paired with longitudinal multiomics data enables mechanistic microbiome research.</title>
        <authorList>
            <person name="Poyet M."/>
            <person name="Groussin M."/>
            <person name="Gibbons S.M."/>
            <person name="Avila-Pacheco J."/>
            <person name="Jiang X."/>
            <person name="Kearney S.M."/>
            <person name="Perrotta A.R."/>
            <person name="Berdy B."/>
            <person name="Zhao S."/>
            <person name="Lieberman T.D."/>
            <person name="Swanson P.K."/>
            <person name="Smith M."/>
            <person name="Roesemann S."/>
            <person name="Alexander J.E."/>
            <person name="Rich S.A."/>
            <person name="Livny J."/>
            <person name="Vlamakis H."/>
            <person name="Clish C."/>
            <person name="Bullock K."/>
            <person name="Deik A."/>
            <person name="Scott J."/>
            <person name="Pierce K.A."/>
            <person name="Xavier R.J."/>
            <person name="Alm E.J."/>
        </authorList>
    </citation>
    <scope>NUCLEOTIDE SEQUENCE [LARGE SCALE GENOMIC DNA]</scope>
    <source>
        <strain evidence="3 13">BIOML-A27</strain>
    </source>
</reference>
<evidence type="ECO:0000256" key="1">
    <source>
        <dbReference type="SAM" id="Phobius"/>
    </source>
</evidence>
<evidence type="ECO:0000313" key="10">
    <source>
        <dbReference type="Proteomes" id="UP000283680"/>
    </source>
</evidence>
<evidence type="ECO:0000313" key="7">
    <source>
        <dbReference type="EMBL" id="RGU40196.1"/>
    </source>
</evidence>
<reference evidence="4 8" key="1">
    <citation type="journal article" date="2016" name="Nat. Biotechnol.">
        <title>Measurement of bacterial replication rates in microbial communities.</title>
        <authorList>
            <person name="Brown C.T."/>
            <person name="Olm M.R."/>
            <person name="Thomas B.C."/>
            <person name="Banfield J.F."/>
        </authorList>
    </citation>
    <scope>NUCLEOTIDE SEQUENCE [LARGE SCALE GENOMIC DNA]</scope>
    <source>
        <strain evidence="4">45_41</strain>
    </source>
</reference>
<keyword evidence="1" id="KW-1133">Transmembrane helix</keyword>
<feature type="transmembrane region" description="Helical" evidence="1">
    <location>
        <begin position="58"/>
        <end position="76"/>
    </location>
</feature>
<feature type="transmembrane region" description="Helical" evidence="1">
    <location>
        <begin position="34"/>
        <end position="52"/>
    </location>
</feature>
<evidence type="ECO:0000313" key="6">
    <source>
        <dbReference type="EMBL" id="RGQ52297.1"/>
    </source>
</evidence>
<evidence type="ECO:0008006" key="14">
    <source>
        <dbReference type="Google" id="ProtNLM"/>
    </source>
</evidence>
<evidence type="ECO:0000313" key="2">
    <source>
        <dbReference type="EMBL" id="BBK87598.1"/>
    </source>
</evidence>
<feature type="transmembrane region" description="Helical" evidence="1">
    <location>
        <begin position="120"/>
        <end position="139"/>
    </location>
</feature>
<dbReference type="Proteomes" id="UP000320533">
    <property type="component" value="Chromosome"/>
</dbReference>
<feature type="transmembrane region" description="Helical" evidence="1">
    <location>
        <begin position="144"/>
        <end position="162"/>
    </location>
</feature>
<dbReference type="Proteomes" id="UP000283680">
    <property type="component" value="Unassembled WGS sequence"/>
</dbReference>
<evidence type="ECO:0000313" key="5">
    <source>
        <dbReference type="EMBL" id="RGN92937.1"/>
    </source>
</evidence>
<dbReference type="Proteomes" id="UP000433928">
    <property type="component" value="Unassembled WGS sequence"/>
</dbReference>
<evidence type="ECO:0000313" key="9">
    <source>
        <dbReference type="Proteomes" id="UP000260759"/>
    </source>
</evidence>
<dbReference type="Proteomes" id="UP000260759">
    <property type="component" value="Unassembled WGS sequence"/>
</dbReference>
<dbReference type="Proteomes" id="UP000284022">
    <property type="component" value="Unassembled WGS sequence"/>
</dbReference>
<sequence>MEERKLNEKESLELITRMIQNTKDRMAENSGTPFLLWGYVTVIISLLVWFLLKETGNNNWQFLWFLLPVIAFPATLWSQRKARKMLKTYIDRVVDYVWTVFGLGAFLVSCTAIFVWKIPILFVILLMMGMGTALTGLIVNTKVVTIGGVLGALLSLGCFYMPGIDQILFFALAFVFMMVIPGHYMNSVAKRHKQ</sequence>